<sequence>MVVPTPPGISGDTLQEGEDKRRCPTLTPTTTPLQSRLVWTVPPKVLLVDDDAVCRRLSCKFLQLLGCFVDVAGDGVGAITKMTLNKYDLVLMDMMMPKLDGASATSLIRQFDRQTPIISMTSNSKPNE</sequence>
<protein>
    <submittedName>
        <fullName evidence="1">CheY-like superfamily</fullName>
    </submittedName>
</protein>
<keyword evidence="2" id="KW-1185">Reference proteome</keyword>
<feature type="non-terminal residue" evidence="1">
    <location>
        <position position="128"/>
    </location>
</feature>
<gene>
    <name evidence="1" type="ORF">BDY19DRAFT_885671</name>
</gene>
<dbReference type="Proteomes" id="UP001055072">
    <property type="component" value="Unassembled WGS sequence"/>
</dbReference>
<evidence type="ECO:0000313" key="2">
    <source>
        <dbReference type="Proteomes" id="UP001055072"/>
    </source>
</evidence>
<reference evidence="1" key="1">
    <citation type="journal article" date="2021" name="Environ. Microbiol.">
        <title>Gene family expansions and transcriptome signatures uncover fungal adaptations to wood decay.</title>
        <authorList>
            <person name="Hage H."/>
            <person name="Miyauchi S."/>
            <person name="Viragh M."/>
            <person name="Drula E."/>
            <person name="Min B."/>
            <person name="Chaduli D."/>
            <person name="Navarro D."/>
            <person name="Favel A."/>
            <person name="Norest M."/>
            <person name="Lesage-Meessen L."/>
            <person name="Balint B."/>
            <person name="Merenyi Z."/>
            <person name="de Eugenio L."/>
            <person name="Morin E."/>
            <person name="Martinez A.T."/>
            <person name="Baldrian P."/>
            <person name="Stursova M."/>
            <person name="Martinez M.J."/>
            <person name="Novotny C."/>
            <person name="Magnuson J.K."/>
            <person name="Spatafora J.W."/>
            <person name="Maurice S."/>
            <person name="Pangilinan J."/>
            <person name="Andreopoulos W."/>
            <person name="LaButti K."/>
            <person name="Hundley H."/>
            <person name="Na H."/>
            <person name="Kuo A."/>
            <person name="Barry K."/>
            <person name="Lipzen A."/>
            <person name="Henrissat B."/>
            <person name="Riley R."/>
            <person name="Ahrendt S."/>
            <person name="Nagy L.G."/>
            <person name="Grigoriev I.V."/>
            <person name="Martin F."/>
            <person name="Rosso M.N."/>
        </authorList>
    </citation>
    <scope>NUCLEOTIDE SEQUENCE</scope>
    <source>
        <strain evidence="1">CBS 384.51</strain>
    </source>
</reference>
<name>A0ACB8UC13_9APHY</name>
<organism evidence="1 2">
    <name type="scientific">Irpex rosettiformis</name>
    <dbReference type="NCBI Taxonomy" id="378272"/>
    <lineage>
        <taxon>Eukaryota</taxon>
        <taxon>Fungi</taxon>
        <taxon>Dikarya</taxon>
        <taxon>Basidiomycota</taxon>
        <taxon>Agaricomycotina</taxon>
        <taxon>Agaricomycetes</taxon>
        <taxon>Polyporales</taxon>
        <taxon>Irpicaceae</taxon>
        <taxon>Irpex</taxon>
    </lineage>
</organism>
<dbReference type="EMBL" id="MU274905">
    <property type="protein sequence ID" value="KAI0091510.1"/>
    <property type="molecule type" value="Genomic_DNA"/>
</dbReference>
<proteinExistence type="predicted"/>
<evidence type="ECO:0000313" key="1">
    <source>
        <dbReference type="EMBL" id="KAI0091510.1"/>
    </source>
</evidence>
<comment type="caution">
    <text evidence="1">The sequence shown here is derived from an EMBL/GenBank/DDBJ whole genome shotgun (WGS) entry which is preliminary data.</text>
</comment>
<accession>A0ACB8UC13</accession>